<dbReference type="AlphaFoldDB" id="A0A3Q9UYU9"/>
<dbReference type="UniPathway" id="UPA00135">
    <property type="reaction ID" value="UER00196"/>
</dbReference>
<dbReference type="Pfam" id="PF02826">
    <property type="entry name" value="2-Hacid_dh_C"/>
    <property type="match status" value="1"/>
</dbReference>
<proteinExistence type="inferred from homology"/>
<dbReference type="PROSITE" id="PS00670">
    <property type="entry name" value="D_2_HYDROXYACID_DH_2"/>
    <property type="match status" value="1"/>
</dbReference>
<dbReference type="InterPro" id="IPR045626">
    <property type="entry name" value="PGDH_ASB_dom"/>
</dbReference>
<evidence type="ECO:0000256" key="5">
    <source>
        <dbReference type="ARBA" id="ARBA00023002"/>
    </source>
</evidence>
<gene>
    <name evidence="11" type="ORF">C1I64_10320</name>
</gene>
<dbReference type="PROSITE" id="PS00065">
    <property type="entry name" value="D_2_HYDROXYACID_DH_1"/>
    <property type="match status" value="1"/>
</dbReference>
<dbReference type="PROSITE" id="PS00671">
    <property type="entry name" value="D_2_HYDROXYACID_DH_3"/>
    <property type="match status" value="1"/>
</dbReference>
<dbReference type="InterPro" id="IPR002912">
    <property type="entry name" value="ACT_dom"/>
</dbReference>
<dbReference type="CDD" id="cd04902">
    <property type="entry name" value="ACT_3PGDH-xct"/>
    <property type="match status" value="1"/>
</dbReference>
<keyword evidence="9" id="KW-0028">Amino-acid biosynthesis</keyword>
<dbReference type="InterPro" id="IPR006236">
    <property type="entry name" value="PGDH"/>
</dbReference>
<dbReference type="GO" id="GO:0004617">
    <property type="term" value="F:phosphoglycerate dehydrogenase activity"/>
    <property type="evidence" value="ECO:0007669"/>
    <property type="project" value="UniProtKB-UniRule"/>
</dbReference>
<dbReference type="Pfam" id="PF00389">
    <property type="entry name" value="2-Hacid_dh"/>
    <property type="match status" value="1"/>
</dbReference>
<dbReference type="InterPro" id="IPR029009">
    <property type="entry name" value="ASB_dom_sf"/>
</dbReference>
<dbReference type="Proteomes" id="UP000285317">
    <property type="component" value="Chromosome"/>
</dbReference>
<comment type="function">
    <text evidence="1">Catalyzes the reversible oxidation of 3-phospho-D-glycerate to 3-phosphonooxypyruvate, the first step of the phosphorylated L-serine biosynthesis pathway. Also catalyzes the reversible oxidation of 2-hydroxyglutarate to 2-oxoglutarate.</text>
</comment>
<dbReference type="Pfam" id="PF19304">
    <property type="entry name" value="PGDH_inter"/>
    <property type="match status" value="1"/>
</dbReference>
<sequence length="529" mass="55071">MTKPVVLIAEELSPATVDALGPDFEIRSVDGTDRPALLEALGSADAILVRSATQVDAEAIAAAPSLKVVARAGVGLDNVDITAATAAGVMVVNAPTSNIISAAELTVGHILSLARHIPAAHSALAQGLWKRSKYTGVELYEKTVGIIGLGRIGALITARLQAFGVNVVAYDPYVTSARAQQLGVTLLPLEELLAQSDFITIHMPKTPETTGMISDAQLALMKPTAFLVNVARGGLIDEDALHRALVAKTIAGAGLDVFVKEPPTDSPLLALENVVVTPHLGASTDEAQEKAGVSVAKSVRLALSGELVPDAVNVAGGVIDPYVRPGIPLVEKLGQVFSGLAASPVTSIDVEVRGELAGFDVKVLKLAALKGVFSNVVSETVSYVNAPVLAEQRGIEVRLITDAVSDEYRNVITLRGALSDGSQISVSGTLTGTKQVEKLVAINGYDVEVPLAKHHVVMSYVDRPGIVAVYGREFGEASVNIAGMQIARTEAGGKALSVITIDSPAPDGLLEKVRVAIDADLMQEIDITE</sequence>
<dbReference type="InterPro" id="IPR006140">
    <property type="entry name" value="D-isomer_DH_NAD-bd"/>
</dbReference>
<protein>
    <recommendedName>
        <fullName evidence="4 9">D-3-phosphoglycerate dehydrogenase</fullName>
        <ecNumber evidence="9">1.1.1.95</ecNumber>
    </recommendedName>
</protein>
<dbReference type="Gene3D" id="3.40.50.720">
    <property type="entry name" value="NAD(P)-binding Rossmann-like Domain"/>
    <property type="match status" value="2"/>
</dbReference>
<accession>A0A3Q9UYU9</accession>
<dbReference type="GO" id="GO:0051287">
    <property type="term" value="F:NAD binding"/>
    <property type="evidence" value="ECO:0007669"/>
    <property type="project" value="UniProtKB-UniRule"/>
</dbReference>
<dbReference type="SUPFAM" id="SSF52283">
    <property type="entry name" value="Formate/glycerate dehydrogenase catalytic domain-like"/>
    <property type="match status" value="1"/>
</dbReference>
<evidence type="ECO:0000256" key="1">
    <source>
        <dbReference type="ARBA" id="ARBA00003800"/>
    </source>
</evidence>
<keyword evidence="6 9" id="KW-0520">NAD</keyword>
<dbReference type="CDD" id="cd12173">
    <property type="entry name" value="PGDH_4"/>
    <property type="match status" value="1"/>
</dbReference>
<dbReference type="InterPro" id="IPR029752">
    <property type="entry name" value="D-isomer_DH_CS1"/>
</dbReference>
<comment type="catalytic activity">
    <reaction evidence="8 9">
        <text>(2R)-3-phosphoglycerate + NAD(+) = 3-phosphooxypyruvate + NADH + H(+)</text>
        <dbReference type="Rhea" id="RHEA:12641"/>
        <dbReference type="ChEBI" id="CHEBI:15378"/>
        <dbReference type="ChEBI" id="CHEBI:18110"/>
        <dbReference type="ChEBI" id="CHEBI:57540"/>
        <dbReference type="ChEBI" id="CHEBI:57945"/>
        <dbReference type="ChEBI" id="CHEBI:58272"/>
        <dbReference type="EC" id="1.1.1.95"/>
    </reaction>
</comment>
<evidence type="ECO:0000256" key="8">
    <source>
        <dbReference type="ARBA" id="ARBA00048731"/>
    </source>
</evidence>
<evidence type="ECO:0000313" key="12">
    <source>
        <dbReference type="Proteomes" id="UP000285317"/>
    </source>
</evidence>
<evidence type="ECO:0000256" key="7">
    <source>
        <dbReference type="ARBA" id="ARBA00048126"/>
    </source>
</evidence>
<dbReference type="Gene3D" id="3.30.1330.90">
    <property type="entry name" value="D-3-phosphoglycerate dehydrogenase, domain 3"/>
    <property type="match status" value="1"/>
</dbReference>
<dbReference type="GO" id="GO:0006564">
    <property type="term" value="P:L-serine biosynthetic process"/>
    <property type="evidence" value="ECO:0007669"/>
    <property type="project" value="UniProtKB-UniRule"/>
</dbReference>
<evidence type="ECO:0000256" key="3">
    <source>
        <dbReference type="ARBA" id="ARBA00005854"/>
    </source>
</evidence>
<evidence type="ECO:0000313" key="11">
    <source>
        <dbReference type="EMBL" id="AZZ52402.1"/>
    </source>
</evidence>
<dbReference type="InterPro" id="IPR036291">
    <property type="entry name" value="NAD(P)-bd_dom_sf"/>
</dbReference>
<evidence type="ECO:0000259" key="10">
    <source>
        <dbReference type="PROSITE" id="PS51671"/>
    </source>
</evidence>
<dbReference type="InterPro" id="IPR006139">
    <property type="entry name" value="D-isomer_2_OHA_DH_cat_dom"/>
</dbReference>
<name>A0A3Q9UYU9_9MICO</name>
<dbReference type="EMBL" id="CP028137">
    <property type="protein sequence ID" value="AZZ52402.1"/>
    <property type="molecule type" value="Genomic_DNA"/>
</dbReference>
<dbReference type="PROSITE" id="PS51671">
    <property type="entry name" value="ACT"/>
    <property type="match status" value="1"/>
</dbReference>
<comment type="pathway">
    <text evidence="2 9">Amino-acid biosynthesis; L-serine biosynthesis; L-serine from 3-phospho-D-glycerate: step 1/3.</text>
</comment>
<dbReference type="SUPFAM" id="SSF51735">
    <property type="entry name" value="NAD(P)-binding Rossmann-fold domains"/>
    <property type="match status" value="1"/>
</dbReference>
<dbReference type="NCBIfam" id="TIGR01327">
    <property type="entry name" value="PGDH"/>
    <property type="match status" value="1"/>
</dbReference>
<evidence type="ECO:0000256" key="2">
    <source>
        <dbReference type="ARBA" id="ARBA00005216"/>
    </source>
</evidence>
<keyword evidence="5 9" id="KW-0560">Oxidoreductase</keyword>
<dbReference type="KEGG" id="rfs:C1I64_10320"/>
<feature type="domain" description="ACT" evidence="10">
    <location>
        <begin position="455"/>
        <end position="529"/>
    </location>
</feature>
<dbReference type="SUPFAM" id="SSF143548">
    <property type="entry name" value="Serine metabolism enzymes domain"/>
    <property type="match status" value="1"/>
</dbReference>
<evidence type="ECO:0000256" key="4">
    <source>
        <dbReference type="ARBA" id="ARBA00021582"/>
    </source>
</evidence>
<dbReference type="PANTHER" id="PTHR42938">
    <property type="entry name" value="FORMATE DEHYDROGENASE 1"/>
    <property type="match status" value="1"/>
</dbReference>
<keyword evidence="9" id="KW-0718">Serine biosynthesis</keyword>
<dbReference type="RefSeq" id="WP_123447972.1">
    <property type="nucleotide sequence ID" value="NZ_CP028137.1"/>
</dbReference>
<dbReference type="EC" id="1.1.1.95" evidence="9"/>
<dbReference type="Gene3D" id="3.30.70.260">
    <property type="match status" value="1"/>
</dbReference>
<comment type="catalytic activity">
    <reaction evidence="7">
        <text>(R)-2-hydroxyglutarate + NAD(+) = 2-oxoglutarate + NADH + H(+)</text>
        <dbReference type="Rhea" id="RHEA:49612"/>
        <dbReference type="ChEBI" id="CHEBI:15378"/>
        <dbReference type="ChEBI" id="CHEBI:15801"/>
        <dbReference type="ChEBI" id="CHEBI:16810"/>
        <dbReference type="ChEBI" id="CHEBI:57540"/>
        <dbReference type="ChEBI" id="CHEBI:57945"/>
        <dbReference type="EC" id="1.1.1.399"/>
    </reaction>
</comment>
<dbReference type="InterPro" id="IPR045865">
    <property type="entry name" value="ACT-like_dom_sf"/>
</dbReference>
<organism evidence="11 12">
    <name type="scientific">Rathayibacter festucae DSM 15932</name>
    <dbReference type="NCBI Taxonomy" id="1328866"/>
    <lineage>
        <taxon>Bacteria</taxon>
        <taxon>Bacillati</taxon>
        <taxon>Actinomycetota</taxon>
        <taxon>Actinomycetes</taxon>
        <taxon>Micrococcales</taxon>
        <taxon>Microbacteriaceae</taxon>
        <taxon>Rathayibacter</taxon>
    </lineage>
</organism>
<dbReference type="InterPro" id="IPR029753">
    <property type="entry name" value="D-isomer_DH_CS"/>
</dbReference>
<dbReference type="PANTHER" id="PTHR42938:SF47">
    <property type="entry name" value="HYDROXYPYRUVATE REDUCTASE"/>
    <property type="match status" value="1"/>
</dbReference>
<evidence type="ECO:0000256" key="9">
    <source>
        <dbReference type="RuleBase" id="RU363003"/>
    </source>
</evidence>
<evidence type="ECO:0000256" key="6">
    <source>
        <dbReference type="ARBA" id="ARBA00023027"/>
    </source>
</evidence>
<dbReference type="FunFam" id="3.40.50.720:FF:000021">
    <property type="entry name" value="D-3-phosphoglycerate dehydrogenase"/>
    <property type="match status" value="1"/>
</dbReference>
<comment type="similarity">
    <text evidence="3 9">Belongs to the D-isomer specific 2-hydroxyacid dehydrogenase family.</text>
</comment>
<dbReference type="SUPFAM" id="SSF55021">
    <property type="entry name" value="ACT-like"/>
    <property type="match status" value="1"/>
</dbReference>
<reference evidence="11 12" key="1">
    <citation type="submission" date="2018-03" db="EMBL/GenBank/DDBJ databases">
        <title>Bacteriophage NCPPB3778 and a type I-E CRISPR drive the evolution of the US Biological Select Agent, Rathayibacter toxicus.</title>
        <authorList>
            <person name="Davis E.W.II."/>
            <person name="Tabima J.F."/>
            <person name="Weisberg A.J."/>
            <person name="Dantas Lopes L."/>
            <person name="Wiseman M.S."/>
            <person name="Wiseman M.S."/>
            <person name="Pupko T."/>
            <person name="Belcher M.S."/>
            <person name="Sechler A.J."/>
            <person name="Tancos M.A."/>
            <person name="Schroeder B.K."/>
            <person name="Murray T.D."/>
            <person name="Luster D.G."/>
            <person name="Schneider W.L."/>
            <person name="Rogers E."/>
            <person name="Andreote F.D."/>
            <person name="Grunwald N.J."/>
            <person name="Putnam M.L."/>
            <person name="Chang J.H."/>
        </authorList>
    </citation>
    <scope>NUCLEOTIDE SEQUENCE [LARGE SCALE GENOMIC DNA]</scope>
    <source>
        <strain evidence="11 12">DSM 15932</strain>
    </source>
</reference>